<sequence>MNYKININPKIAFCKIKDEYHILNSKGEILTLKGISVQIWDMLLENYDFDEIVKSIKNKFHDISYKLIEKDVMKVINKLIEKNILIKIYGDENKHTEIKNKYIDVVEFKGLWEKAIINTVPLKVDIELTNNCNLNCKYCYVDLANDVNIKNIDLNLMVSLIDQLKEMGTLFITLTGGECTLHPNFMDIVKYALKSNFYIRVLTNGSTLTKKQIMELDKISSKGLLGLDISIHSFREEIFDDFTKNNNLDIVFNPIVYPTINKKSNEDFYINKLEIEKLIDNNILLPRKSFCTALKSKCWIDYNGNVNVCEFIRESTGNIKNSKFKNIWNELISNINLRESLKLDKECTDCKLKENCLICPGLLNLNKNKSYFCNSAQIAHGIS</sequence>
<dbReference type="Pfam" id="PF05402">
    <property type="entry name" value="PqqD"/>
    <property type="match status" value="1"/>
</dbReference>
<dbReference type="GO" id="GO:0016491">
    <property type="term" value="F:oxidoreductase activity"/>
    <property type="evidence" value="ECO:0007669"/>
    <property type="project" value="UniProtKB-KW"/>
</dbReference>
<proteinExistence type="predicted"/>
<evidence type="ECO:0000256" key="1">
    <source>
        <dbReference type="ARBA" id="ARBA00001966"/>
    </source>
</evidence>
<dbReference type="GO" id="GO:0046872">
    <property type="term" value="F:metal ion binding"/>
    <property type="evidence" value="ECO:0007669"/>
    <property type="project" value="UniProtKB-KW"/>
</dbReference>
<evidence type="ECO:0000256" key="3">
    <source>
        <dbReference type="ARBA" id="ARBA00022691"/>
    </source>
</evidence>
<evidence type="ECO:0000313" key="9">
    <source>
        <dbReference type="EMBL" id="MCR2044123.1"/>
    </source>
</evidence>
<evidence type="ECO:0000256" key="2">
    <source>
        <dbReference type="ARBA" id="ARBA00022485"/>
    </source>
</evidence>
<dbReference type="SFLD" id="SFLDS00029">
    <property type="entry name" value="Radical_SAM"/>
    <property type="match status" value="1"/>
</dbReference>
<keyword evidence="2" id="KW-0004">4Fe-4S</keyword>
<dbReference type="InterPro" id="IPR007197">
    <property type="entry name" value="rSAM"/>
</dbReference>
<reference evidence="9" key="1">
    <citation type="submission" date="2022-07" db="EMBL/GenBank/DDBJ databases">
        <title>Enhanced cultured diversity of the mouse gut microbiota enables custom-made synthetic communities.</title>
        <authorList>
            <person name="Afrizal A."/>
        </authorList>
    </citation>
    <scope>NUCLEOTIDE SEQUENCE</scope>
    <source>
        <strain evidence="9">DSM 29482</strain>
    </source>
</reference>
<dbReference type="PANTHER" id="PTHR11228">
    <property type="entry name" value="RADICAL SAM DOMAIN PROTEIN"/>
    <property type="match status" value="1"/>
</dbReference>
<dbReference type="Pfam" id="PF04055">
    <property type="entry name" value="Radical_SAM"/>
    <property type="match status" value="1"/>
</dbReference>
<feature type="domain" description="Radical SAM core" evidence="8">
    <location>
        <begin position="118"/>
        <end position="351"/>
    </location>
</feature>
<dbReference type="InterPro" id="IPR008792">
    <property type="entry name" value="PQQD"/>
</dbReference>
<dbReference type="Gene3D" id="1.10.10.1150">
    <property type="entry name" value="Coenzyme PQQ synthesis protein D (PqqD)"/>
    <property type="match status" value="1"/>
</dbReference>
<protein>
    <submittedName>
        <fullName evidence="9">PqqD family peptide modification chaperone</fullName>
    </submittedName>
</protein>
<evidence type="ECO:0000256" key="6">
    <source>
        <dbReference type="ARBA" id="ARBA00023004"/>
    </source>
</evidence>
<dbReference type="EMBL" id="JANJZL010000004">
    <property type="protein sequence ID" value="MCR2044123.1"/>
    <property type="molecule type" value="Genomic_DNA"/>
</dbReference>
<keyword evidence="7" id="KW-0411">Iron-sulfur</keyword>
<keyword evidence="4" id="KW-0479">Metal-binding</keyword>
<dbReference type="InterPro" id="IPR041881">
    <property type="entry name" value="PqqD_sf"/>
</dbReference>
<dbReference type="InterPro" id="IPR013785">
    <property type="entry name" value="Aldolase_TIM"/>
</dbReference>
<evidence type="ECO:0000256" key="5">
    <source>
        <dbReference type="ARBA" id="ARBA00023002"/>
    </source>
</evidence>
<gene>
    <name evidence="9" type="ORF">NSA23_08320</name>
</gene>
<name>A0A9X2MIF7_9FIRM</name>
<dbReference type="InterPro" id="IPR050377">
    <property type="entry name" value="Radical_SAM_PqqE_MftC-like"/>
</dbReference>
<evidence type="ECO:0000256" key="4">
    <source>
        <dbReference type="ARBA" id="ARBA00022723"/>
    </source>
</evidence>
<dbReference type="InterPro" id="IPR000385">
    <property type="entry name" value="MoaA_NifB_PqqE_Fe-S-bd_CS"/>
</dbReference>
<dbReference type="AlphaFoldDB" id="A0A9X2MIF7"/>
<dbReference type="SUPFAM" id="SSF102114">
    <property type="entry name" value="Radical SAM enzymes"/>
    <property type="match status" value="1"/>
</dbReference>
<dbReference type="SFLD" id="SFLDG01067">
    <property type="entry name" value="SPASM/twitch_domain_containing"/>
    <property type="match status" value="1"/>
</dbReference>
<dbReference type="CDD" id="cd01335">
    <property type="entry name" value="Radical_SAM"/>
    <property type="match status" value="1"/>
</dbReference>
<dbReference type="InterPro" id="IPR058240">
    <property type="entry name" value="rSAM_sf"/>
</dbReference>
<dbReference type="Gene3D" id="3.20.20.70">
    <property type="entry name" value="Aldolase class I"/>
    <property type="match status" value="1"/>
</dbReference>
<keyword evidence="10" id="KW-1185">Reference proteome</keyword>
<comment type="caution">
    <text evidence="9">The sequence shown here is derived from an EMBL/GenBank/DDBJ whole genome shotgun (WGS) entry which is preliminary data.</text>
</comment>
<keyword evidence="6" id="KW-0408">Iron</keyword>
<evidence type="ECO:0000256" key="7">
    <source>
        <dbReference type="ARBA" id="ARBA00023014"/>
    </source>
</evidence>
<dbReference type="GO" id="GO:0051539">
    <property type="term" value="F:4 iron, 4 sulfur cluster binding"/>
    <property type="evidence" value="ECO:0007669"/>
    <property type="project" value="UniProtKB-KW"/>
</dbReference>
<dbReference type="PROSITE" id="PS51918">
    <property type="entry name" value="RADICAL_SAM"/>
    <property type="match status" value="1"/>
</dbReference>
<dbReference type="PROSITE" id="PS01305">
    <property type="entry name" value="MOAA_NIFB_PQQE"/>
    <property type="match status" value="1"/>
</dbReference>
<evidence type="ECO:0000259" key="8">
    <source>
        <dbReference type="PROSITE" id="PS51918"/>
    </source>
</evidence>
<organism evidence="9 10">
    <name type="scientific">Anaerosalibacter massiliensis</name>
    <dbReference type="NCBI Taxonomy" id="1347392"/>
    <lineage>
        <taxon>Bacteria</taxon>
        <taxon>Bacillati</taxon>
        <taxon>Bacillota</taxon>
        <taxon>Tissierellia</taxon>
        <taxon>Tissierellales</taxon>
        <taxon>Sporanaerobacteraceae</taxon>
        <taxon>Anaerosalibacter</taxon>
    </lineage>
</organism>
<dbReference type="PANTHER" id="PTHR11228:SF7">
    <property type="entry name" value="PQQA PEPTIDE CYCLASE"/>
    <property type="match status" value="1"/>
</dbReference>
<comment type="cofactor">
    <cofactor evidence="1">
        <name>[4Fe-4S] cluster</name>
        <dbReference type="ChEBI" id="CHEBI:49883"/>
    </cofactor>
</comment>
<dbReference type="Pfam" id="PF13186">
    <property type="entry name" value="SPASM"/>
    <property type="match status" value="1"/>
</dbReference>
<keyword evidence="5" id="KW-0560">Oxidoreductase</keyword>
<accession>A0A9X2MIF7</accession>
<keyword evidence="3" id="KW-0949">S-adenosyl-L-methionine</keyword>
<evidence type="ECO:0000313" key="10">
    <source>
        <dbReference type="Proteomes" id="UP001142078"/>
    </source>
</evidence>
<dbReference type="InterPro" id="IPR023885">
    <property type="entry name" value="4Fe4S-binding_SPASM_dom"/>
</dbReference>
<dbReference type="Proteomes" id="UP001142078">
    <property type="component" value="Unassembled WGS sequence"/>
</dbReference>
<dbReference type="RefSeq" id="WP_257490388.1">
    <property type="nucleotide sequence ID" value="NZ_JANJZL010000004.1"/>
</dbReference>